<dbReference type="InterPro" id="IPR006145">
    <property type="entry name" value="PsdUridine_synth_RsuA/RluA"/>
</dbReference>
<dbReference type="GO" id="GO:0003723">
    <property type="term" value="F:RNA binding"/>
    <property type="evidence" value="ECO:0007669"/>
    <property type="project" value="InterPro"/>
</dbReference>
<dbReference type="GO" id="GO:0000455">
    <property type="term" value="P:enzyme-directed rRNA pseudouridine synthesis"/>
    <property type="evidence" value="ECO:0007669"/>
    <property type="project" value="TreeGrafter"/>
</dbReference>
<dbReference type="PROSITE" id="PS01129">
    <property type="entry name" value="PSI_RLU"/>
    <property type="match status" value="1"/>
</dbReference>
<dbReference type="OrthoDB" id="9807829at2"/>
<dbReference type="PANTHER" id="PTHR21600">
    <property type="entry name" value="MITOCHONDRIAL RNA PSEUDOURIDINE SYNTHASE"/>
    <property type="match status" value="1"/>
</dbReference>
<dbReference type="EMBL" id="BAEQ01000025">
    <property type="protein sequence ID" value="GAC28562.1"/>
    <property type="molecule type" value="Genomic_DNA"/>
</dbReference>
<organism evidence="3 4">
    <name type="scientific">Brumicola pallidula DSM 14239 = ACAM 615</name>
    <dbReference type="NCBI Taxonomy" id="1121922"/>
    <lineage>
        <taxon>Bacteria</taxon>
        <taxon>Pseudomonadati</taxon>
        <taxon>Pseudomonadota</taxon>
        <taxon>Gammaproteobacteria</taxon>
        <taxon>Alteromonadales</taxon>
        <taxon>Alteromonadaceae</taxon>
        <taxon>Brumicola</taxon>
    </lineage>
</organism>
<evidence type="ECO:0000313" key="3">
    <source>
        <dbReference type="EMBL" id="GAC28562.1"/>
    </source>
</evidence>
<accession>K6ZDZ3</accession>
<name>K6ZDZ3_9ALTE</name>
<comment type="similarity">
    <text evidence="1">Belongs to the pseudouridine synthase RluA family.</text>
</comment>
<dbReference type="GO" id="GO:0140098">
    <property type="term" value="F:catalytic activity, acting on RNA"/>
    <property type="evidence" value="ECO:0007669"/>
    <property type="project" value="UniProtKB-ARBA"/>
</dbReference>
<dbReference type="SUPFAM" id="SSF55120">
    <property type="entry name" value="Pseudouridine synthase"/>
    <property type="match status" value="1"/>
</dbReference>
<dbReference type="InterPro" id="IPR050188">
    <property type="entry name" value="RluA_PseudoU_synthase"/>
</dbReference>
<reference evidence="4" key="1">
    <citation type="journal article" date="2014" name="Environ. Microbiol.">
        <title>Comparative genomics of the marine bacterial genus Glaciecola reveals the high degree of genomic diversity and genomic characteristic for cold adaptation.</title>
        <authorList>
            <person name="Qin Q.L."/>
            <person name="Xie B.B."/>
            <person name="Yu Y."/>
            <person name="Shu Y.L."/>
            <person name="Rong J.C."/>
            <person name="Zhang Y.J."/>
            <person name="Zhao D.L."/>
            <person name="Chen X.L."/>
            <person name="Zhang X.Y."/>
            <person name="Chen B."/>
            <person name="Zhou B.C."/>
            <person name="Zhang Y.Z."/>
        </authorList>
    </citation>
    <scope>NUCLEOTIDE SEQUENCE [LARGE SCALE GENOMIC DNA]</scope>
    <source>
        <strain evidence="4">ACAM 615</strain>
    </source>
</reference>
<dbReference type="RefSeq" id="WP_006010817.1">
    <property type="nucleotide sequence ID" value="NZ_BAEQ01000025.1"/>
</dbReference>
<dbReference type="Pfam" id="PF00849">
    <property type="entry name" value="PseudoU_synth_2"/>
    <property type="match status" value="1"/>
</dbReference>
<dbReference type="AlphaFoldDB" id="K6ZDZ3"/>
<evidence type="ECO:0000313" key="4">
    <source>
        <dbReference type="Proteomes" id="UP000006251"/>
    </source>
</evidence>
<proteinExistence type="inferred from homology"/>
<dbReference type="Proteomes" id="UP000006251">
    <property type="component" value="Unassembled WGS sequence"/>
</dbReference>
<dbReference type="InterPro" id="IPR006224">
    <property type="entry name" value="PsdUridine_synth_RluA-like_CS"/>
</dbReference>
<keyword evidence="4" id="KW-1185">Reference proteome</keyword>
<evidence type="ECO:0000259" key="2">
    <source>
        <dbReference type="Pfam" id="PF00849"/>
    </source>
</evidence>
<comment type="caution">
    <text evidence="3">The sequence shown here is derived from an EMBL/GenBank/DDBJ whole genome shotgun (WGS) entry which is preliminary data.</text>
</comment>
<dbReference type="CDD" id="cd02869">
    <property type="entry name" value="PseudoU_synth_RluA_like"/>
    <property type="match status" value="1"/>
</dbReference>
<dbReference type="STRING" id="1121922.GCA_000428905_00964"/>
<gene>
    <name evidence="3" type="primary">rluA</name>
    <name evidence="3" type="ORF">GPAL_1699</name>
</gene>
<feature type="domain" description="Pseudouridine synthase RsuA/RluA-like" evidence="2">
    <location>
        <begin position="10"/>
        <end position="176"/>
    </location>
</feature>
<dbReference type="GO" id="GO:0009982">
    <property type="term" value="F:pseudouridine synthase activity"/>
    <property type="evidence" value="ECO:0007669"/>
    <property type="project" value="InterPro"/>
</dbReference>
<sequence length="248" mass="27783">MLTLVLDNQDFMVLNKPSGMPMHDSENAIIRVAESLFNYQKLWLIHRLDTDTSGCILLAKTKQAASELSKQFAEKNVQKYYIAVIDSKPKKKQGTIKGDMKKARNGDWKLSTSQVNPAITQFFSFSLPNTTIETAIHSGLQTPPEPTIKSAQSPAIRLCMVKPISGKTHQIRVALKSLGSPIVGDKRYKGTPSDRLYLHSYVLQFAYKNEIYNATCLPEAGVLFACNLNSFFSQNSDPRTMQWPTHKA</sequence>
<dbReference type="InterPro" id="IPR020103">
    <property type="entry name" value="PsdUridine_synth_cat_dom_sf"/>
</dbReference>
<protein>
    <submittedName>
        <fullName evidence="3">tRNA pseudouridine32 synthase</fullName>
    </submittedName>
</protein>
<dbReference type="Gene3D" id="3.30.2350.10">
    <property type="entry name" value="Pseudouridine synthase"/>
    <property type="match status" value="1"/>
</dbReference>
<evidence type="ECO:0000256" key="1">
    <source>
        <dbReference type="ARBA" id="ARBA00010876"/>
    </source>
</evidence>
<dbReference type="PANTHER" id="PTHR21600:SF87">
    <property type="entry name" value="RNA PSEUDOURIDYLATE SYNTHASE DOMAIN-CONTAINING PROTEIN 1"/>
    <property type="match status" value="1"/>
</dbReference>